<name>A0A7J7IYQ7_BUGNE</name>
<organism evidence="2 3">
    <name type="scientific">Bugula neritina</name>
    <name type="common">Brown bryozoan</name>
    <name type="synonym">Sertularia neritina</name>
    <dbReference type="NCBI Taxonomy" id="10212"/>
    <lineage>
        <taxon>Eukaryota</taxon>
        <taxon>Metazoa</taxon>
        <taxon>Spiralia</taxon>
        <taxon>Lophotrochozoa</taxon>
        <taxon>Bryozoa</taxon>
        <taxon>Gymnolaemata</taxon>
        <taxon>Cheilostomatida</taxon>
        <taxon>Flustrina</taxon>
        <taxon>Buguloidea</taxon>
        <taxon>Bugulidae</taxon>
        <taxon>Bugula</taxon>
    </lineage>
</organism>
<keyword evidence="3" id="KW-1185">Reference proteome</keyword>
<protein>
    <submittedName>
        <fullName evidence="2">Uncharacterized protein</fullName>
    </submittedName>
</protein>
<dbReference type="EMBL" id="VXIV02003257">
    <property type="protein sequence ID" value="KAF6019039.1"/>
    <property type="molecule type" value="Genomic_DNA"/>
</dbReference>
<feature type="region of interest" description="Disordered" evidence="1">
    <location>
        <begin position="1"/>
        <end position="23"/>
    </location>
</feature>
<dbReference type="Proteomes" id="UP000593567">
    <property type="component" value="Unassembled WGS sequence"/>
</dbReference>
<feature type="compositionally biased region" description="Basic and acidic residues" evidence="1">
    <location>
        <begin position="12"/>
        <end position="23"/>
    </location>
</feature>
<reference evidence="2" key="1">
    <citation type="submission" date="2020-06" db="EMBL/GenBank/DDBJ databases">
        <title>Draft genome of Bugula neritina, a colonial animal packing powerful symbionts and potential medicines.</title>
        <authorList>
            <person name="Rayko M."/>
        </authorList>
    </citation>
    <scope>NUCLEOTIDE SEQUENCE [LARGE SCALE GENOMIC DNA]</scope>
    <source>
        <strain evidence="2">Kwan_BN1</strain>
    </source>
</reference>
<evidence type="ECO:0000313" key="2">
    <source>
        <dbReference type="EMBL" id="KAF6019039.1"/>
    </source>
</evidence>
<accession>A0A7J7IYQ7</accession>
<comment type="caution">
    <text evidence="2">The sequence shown here is derived from an EMBL/GenBank/DDBJ whole genome shotgun (WGS) entry which is preliminary data.</text>
</comment>
<dbReference type="AlphaFoldDB" id="A0A7J7IYQ7"/>
<dbReference type="OrthoDB" id="6723181at2759"/>
<proteinExistence type="predicted"/>
<gene>
    <name evidence="2" type="ORF">EB796_022640</name>
</gene>
<evidence type="ECO:0000313" key="3">
    <source>
        <dbReference type="Proteomes" id="UP000593567"/>
    </source>
</evidence>
<feature type="compositionally biased region" description="Basic residues" evidence="1">
    <location>
        <begin position="1"/>
        <end position="11"/>
    </location>
</feature>
<sequence length="139" mass="15715">MKKPRMKRKLARKNDFSSESERKSANEILAKQLADEDSSSDELIPEDNEDILAMSEKAKVGSYVLVKFQSKRRTCHYVGIITETDGVISTVSFFKAIEGAKISFVKPDKEDIAEVDKEDFVRSCPHLTSPVEQTDSLRE</sequence>
<evidence type="ECO:0000256" key="1">
    <source>
        <dbReference type="SAM" id="MobiDB-lite"/>
    </source>
</evidence>